<evidence type="ECO:0000313" key="1">
    <source>
        <dbReference type="EMBL" id="GAH52808.1"/>
    </source>
</evidence>
<comment type="caution">
    <text evidence="1">The sequence shown here is derived from an EMBL/GenBank/DDBJ whole genome shotgun (WGS) entry which is preliminary data.</text>
</comment>
<gene>
    <name evidence="1" type="ORF">S03H2_29992</name>
</gene>
<name>X1I5G6_9ZZZZ</name>
<reference evidence="1" key="1">
    <citation type="journal article" date="2014" name="Front. Microbiol.">
        <title>High frequency of phylogenetically diverse reductive dehalogenase-homologous genes in deep subseafloor sedimentary metagenomes.</title>
        <authorList>
            <person name="Kawai M."/>
            <person name="Futagami T."/>
            <person name="Toyoda A."/>
            <person name="Takaki Y."/>
            <person name="Nishi S."/>
            <person name="Hori S."/>
            <person name="Arai W."/>
            <person name="Tsubouchi T."/>
            <person name="Morono Y."/>
            <person name="Uchiyama I."/>
            <person name="Ito T."/>
            <person name="Fujiyama A."/>
            <person name="Inagaki F."/>
            <person name="Takami H."/>
        </authorList>
    </citation>
    <scope>NUCLEOTIDE SEQUENCE</scope>
    <source>
        <strain evidence="1">Expedition CK06-06</strain>
    </source>
</reference>
<proteinExistence type="predicted"/>
<protein>
    <submittedName>
        <fullName evidence="1">Uncharacterized protein</fullName>
    </submittedName>
</protein>
<dbReference type="EMBL" id="BARU01018126">
    <property type="protein sequence ID" value="GAH52808.1"/>
    <property type="molecule type" value="Genomic_DNA"/>
</dbReference>
<sequence>MIDLALTGHKIVGFFIGSSKIPKDKFKNLTDKVTFYGIRNTK</sequence>
<dbReference type="AlphaFoldDB" id="X1I5G6"/>
<organism evidence="1">
    <name type="scientific">marine sediment metagenome</name>
    <dbReference type="NCBI Taxonomy" id="412755"/>
    <lineage>
        <taxon>unclassified sequences</taxon>
        <taxon>metagenomes</taxon>
        <taxon>ecological metagenomes</taxon>
    </lineage>
</organism>
<accession>X1I5G6</accession>
<feature type="non-terminal residue" evidence="1">
    <location>
        <position position="42"/>
    </location>
</feature>